<dbReference type="OrthoDB" id="6024727at2"/>
<evidence type="ECO:0008006" key="4">
    <source>
        <dbReference type="Google" id="ProtNLM"/>
    </source>
</evidence>
<reference evidence="2 3" key="1">
    <citation type="submission" date="2017-06" db="EMBL/GenBank/DDBJ databases">
        <authorList>
            <person name="Kim H.J."/>
            <person name="Triplett B.A."/>
        </authorList>
    </citation>
    <scope>NUCLEOTIDE SEQUENCE [LARGE SCALE GENOMIC DNA]</scope>
    <source>
        <strain evidence="2 3">13146</strain>
    </source>
</reference>
<protein>
    <recommendedName>
        <fullName evidence="4">Secreted protein</fullName>
    </recommendedName>
</protein>
<feature type="signal peptide" evidence="1">
    <location>
        <begin position="1"/>
        <end position="22"/>
    </location>
</feature>
<organism evidence="2 3">
    <name type="scientific">Stenotrophomonas maltophilia</name>
    <name type="common">Pseudomonas maltophilia</name>
    <name type="synonym">Xanthomonas maltophilia</name>
    <dbReference type="NCBI Taxonomy" id="40324"/>
    <lineage>
        <taxon>Bacteria</taxon>
        <taxon>Pseudomonadati</taxon>
        <taxon>Pseudomonadota</taxon>
        <taxon>Gammaproteobacteria</taxon>
        <taxon>Lysobacterales</taxon>
        <taxon>Lysobacteraceae</taxon>
        <taxon>Stenotrophomonas</taxon>
        <taxon>Stenotrophomonas maltophilia group</taxon>
    </lineage>
</organism>
<evidence type="ECO:0000256" key="1">
    <source>
        <dbReference type="SAM" id="SignalP"/>
    </source>
</evidence>
<gene>
    <name evidence="2" type="ORF">CEE60_15790</name>
</gene>
<sequence>MKTFSLALIALAGISVVPAAQAAGNIDCELHYNLAGWSVLYKTASGTGTIQCDNGARIPVKITAKGGGLTVGKSKIVDGKGKFSGTYSVNDLIGSYAAVEAHAGADKSSNAQVMTKGDISLALAGTGKGWDLGVGVGRFTIERR</sequence>
<name>A0A246HKI8_STEMA</name>
<keyword evidence="1" id="KW-0732">Signal</keyword>
<dbReference type="EMBL" id="NIVS01000043">
    <property type="protein sequence ID" value="OWQ51179.1"/>
    <property type="molecule type" value="Genomic_DNA"/>
</dbReference>
<accession>A0A246HKI8</accession>
<proteinExistence type="predicted"/>
<dbReference type="AlphaFoldDB" id="A0A246HKI8"/>
<dbReference type="Proteomes" id="UP000198157">
    <property type="component" value="Unassembled WGS sequence"/>
</dbReference>
<evidence type="ECO:0000313" key="2">
    <source>
        <dbReference type="EMBL" id="OWQ51179.1"/>
    </source>
</evidence>
<feature type="chain" id="PRO_5012535035" description="Secreted protein" evidence="1">
    <location>
        <begin position="23"/>
        <end position="144"/>
    </location>
</feature>
<evidence type="ECO:0000313" key="3">
    <source>
        <dbReference type="Proteomes" id="UP000198157"/>
    </source>
</evidence>
<comment type="caution">
    <text evidence="2">The sequence shown here is derived from an EMBL/GenBank/DDBJ whole genome shotgun (WGS) entry which is preliminary data.</text>
</comment>